<reference evidence="1 2" key="1">
    <citation type="journal article" date="2022" name="bioRxiv">
        <title>The genome of the oomycete Peronosclerospora sorghi, a cosmopolitan pathogen of maize and sorghum, is inflated with dispersed pseudogenes.</title>
        <authorList>
            <person name="Fletcher K."/>
            <person name="Martin F."/>
            <person name="Isakeit T."/>
            <person name="Cavanaugh K."/>
            <person name="Magill C."/>
            <person name="Michelmore R."/>
        </authorList>
    </citation>
    <scope>NUCLEOTIDE SEQUENCE [LARGE SCALE GENOMIC DNA]</scope>
    <source>
        <strain evidence="1">P6</strain>
    </source>
</reference>
<gene>
    <name evidence="1" type="ORF">PsorP6_013712</name>
</gene>
<comment type="caution">
    <text evidence="1">The sequence shown here is derived from an EMBL/GenBank/DDBJ whole genome shotgun (WGS) entry which is preliminary data.</text>
</comment>
<dbReference type="Proteomes" id="UP001163321">
    <property type="component" value="Chromosome 9"/>
</dbReference>
<name>A0ACC0VH52_9STRA</name>
<protein>
    <submittedName>
        <fullName evidence="1">Uncharacterized protein</fullName>
    </submittedName>
</protein>
<evidence type="ECO:0000313" key="2">
    <source>
        <dbReference type="Proteomes" id="UP001163321"/>
    </source>
</evidence>
<proteinExistence type="predicted"/>
<organism evidence="1 2">
    <name type="scientific">Peronosclerospora sorghi</name>
    <dbReference type="NCBI Taxonomy" id="230839"/>
    <lineage>
        <taxon>Eukaryota</taxon>
        <taxon>Sar</taxon>
        <taxon>Stramenopiles</taxon>
        <taxon>Oomycota</taxon>
        <taxon>Peronosporomycetes</taxon>
        <taxon>Peronosporales</taxon>
        <taxon>Peronosporaceae</taxon>
        <taxon>Peronosclerospora</taxon>
    </lineage>
</organism>
<sequence length="211" mass="23019">MDLRVVAAKRRSRAQSALPSPQQPPPKASKPPPTPIDAWDERDSSRSCAVSSDVASSSNGFARTGGKNSASTVSGRSHASSGHGGDSKTSPSTHWFDDVGFKMMNEWMLDTDGTNLLDVMCYPQVDSTRTISNDSVEIIQVLGIEALRRALLNEIRQVISFDGAYVNYRHLACLGDVMTFRGHLMAITRHGIISDDSGPQSAVHSRKLWKY</sequence>
<keyword evidence="2" id="KW-1185">Reference proteome</keyword>
<evidence type="ECO:0000313" key="1">
    <source>
        <dbReference type="EMBL" id="KAI9905239.1"/>
    </source>
</evidence>
<dbReference type="EMBL" id="CM047588">
    <property type="protein sequence ID" value="KAI9905239.1"/>
    <property type="molecule type" value="Genomic_DNA"/>
</dbReference>
<accession>A0ACC0VH52</accession>